<accession>A0A4R2H6Z1</accession>
<dbReference type="Proteomes" id="UP000622648">
    <property type="component" value="Unassembled WGS sequence"/>
</dbReference>
<proteinExistence type="predicted"/>
<evidence type="ECO:0000313" key="1">
    <source>
        <dbReference type="EMBL" id="GGE39943.1"/>
    </source>
</evidence>
<dbReference type="RefSeq" id="WP_132535126.1">
    <property type="nucleotide sequence ID" value="NZ_BMJO01000001.1"/>
</dbReference>
<dbReference type="EMBL" id="BMJO01000001">
    <property type="protein sequence ID" value="GGE39943.1"/>
    <property type="molecule type" value="Genomic_DNA"/>
</dbReference>
<sequence length="107" mass="12143">MNLPDLISAFVKAENDYEIDAYVACFTPDAVVFDEGKNHQGRNQIKTWKEETNEKYHTVMEPIEYSGYDDMGKLSAMISGTFEGSPILFSFQFKFADGLIQSLKITN</sequence>
<reference evidence="1" key="4">
    <citation type="submission" date="2024-05" db="EMBL/GenBank/DDBJ databases">
        <authorList>
            <person name="Sun Q."/>
            <person name="Zhou Y."/>
        </authorList>
    </citation>
    <scope>NUCLEOTIDE SEQUENCE</scope>
    <source>
        <strain evidence="1">CGMCC 1.15644</strain>
    </source>
</reference>
<reference evidence="1" key="1">
    <citation type="journal article" date="2014" name="Int. J. Syst. Evol. Microbiol.">
        <title>Complete genome of a new Firmicutes species belonging to the dominant human colonic microbiota ('Ruminococcus bicirculans') reveals two chromosomes and a selective capacity to utilize plant glucans.</title>
        <authorList>
            <consortium name="NISC Comparative Sequencing Program"/>
            <person name="Wegmann U."/>
            <person name="Louis P."/>
            <person name="Goesmann A."/>
            <person name="Henrissat B."/>
            <person name="Duncan S.H."/>
            <person name="Flint H.J."/>
        </authorList>
    </citation>
    <scope>NUCLEOTIDE SEQUENCE</scope>
    <source>
        <strain evidence="1">CGMCC 1.15644</strain>
    </source>
</reference>
<organism evidence="2 3">
    <name type="scientific">Pedobacter psychrotolerans</name>
    <dbReference type="NCBI Taxonomy" id="1843235"/>
    <lineage>
        <taxon>Bacteria</taxon>
        <taxon>Pseudomonadati</taxon>
        <taxon>Bacteroidota</taxon>
        <taxon>Sphingobacteriia</taxon>
        <taxon>Sphingobacteriales</taxon>
        <taxon>Sphingobacteriaceae</taxon>
        <taxon>Pedobacter</taxon>
    </lineage>
</organism>
<reference evidence="2 3" key="3">
    <citation type="submission" date="2019-03" db="EMBL/GenBank/DDBJ databases">
        <title>Genomic Encyclopedia of Type Strains, Phase IV (KMG-IV): sequencing the most valuable type-strain genomes for metagenomic binning, comparative biology and taxonomic classification.</title>
        <authorList>
            <person name="Goeker M."/>
        </authorList>
    </citation>
    <scope>NUCLEOTIDE SEQUENCE [LARGE SCALE GENOMIC DNA]</scope>
    <source>
        <strain evidence="2 3">DSM 103236</strain>
    </source>
</reference>
<dbReference type="SUPFAM" id="SSF54427">
    <property type="entry name" value="NTF2-like"/>
    <property type="match status" value="1"/>
</dbReference>
<evidence type="ECO:0000313" key="2">
    <source>
        <dbReference type="EMBL" id="TCO21622.1"/>
    </source>
</evidence>
<keyword evidence="4" id="KW-1185">Reference proteome</keyword>
<evidence type="ECO:0000313" key="4">
    <source>
        <dbReference type="Proteomes" id="UP000622648"/>
    </source>
</evidence>
<reference evidence="4" key="2">
    <citation type="journal article" date="2019" name="Int. J. Syst. Evol. Microbiol.">
        <title>The Global Catalogue of Microorganisms (GCM) 10K type strain sequencing project: providing services to taxonomists for standard genome sequencing and annotation.</title>
        <authorList>
            <consortium name="The Broad Institute Genomics Platform"/>
            <consortium name="The Broad Institute Genome Sequencing Center for Infectious Disease"/>
            <person name="Wu L."/>
            <person name="Ma J."/>
        </authorList>
    </citation>
    <scope>NUCLEOTIDE SEQUENCE [LARGE SCALE GENOMIC DNA]</scope>
    <source>
        <strain evidence="4">CGMCC 1.15644</strain>
    </source>
</reference>
<comment type="caution">
    <text evidence="2">The sequence shown here is derived from an EMBL/GenBank/DDBJ whole genome shotgun (WGS) entry which is preliminary data.</text>
</comment>
<protein>
    <recommendedName>
        <fullName evidence="5">SnoaL-like protein</fullName>
    </recommendedName>
</protein>
<evidence type="ECO:0000313" key="3">
    <source>
        <dbReference type="Proteomes" id="UP000295684"/>
    </source>
</evidence>
<name>A0A4R2H6Z1_9SPHI</name>
<dbReference type="OrthoDB" id="8684708at2"/>
<dbReference type="AlphaFoldDB" id="A0A4R2H6Z1"/>
<dbReference type="EMBL" id="SLWO01000007">
    <property type="protein sequence ID" value="TCO21622.1"/>
    <property type="molecule type" value="Genomic_DNA"/>
</dbReference>
<gene>
    <name evidence="2" type="ORF">EV200_107218</name>
    <name evidence="1" type="ORF">GCM10011413_02080</name>
</gene>
<dbReference type="Proteomes" id="UP000295684">
    <property type="component" value="Unassembled WGS sequence"/>
</dbReference>
<evidence type="ECO:0008006" key="5">
    <source>
        <dbReference type="Google" id="ProtNLM"/>
    </source>
</evidence>
<dbReference type="Gene3D" id="3.10.450.50">
    <property type="match status" value="1"/>
</dbReference>
<dbReference type="InterPro" id="IPR032710">
    <property type="entry name" value="NTF2-like_dom_sf"/>
</dbReference>